<feature type="coiled-coil region" evidence="1">
    <location>
        <begin position="896"/>
        <end position="933"/>
    </location>
</feature>
<dbReference type="InterPro" id="IPR006073">
    <property type="entry name" value="GTP-bd"/>
</dbReference>
<dbReference type="InterPro" id="IPR027417">
    <property type="entry name" value="P-loop_NTPase"/>
</dbReference>
<dbReference type="GO" id="GO:0005525">
    <property type="term" value="F:GTP binding"/>
    <property type="evidence" value="ECO:0007669"/>
    <property type="project" value="InterPro"/>
</dbReference>
<dbReference type="CDD" id="cd09912">
    <property type="entry name" value="DLP_2"/>
    <property type="match status" value="1"/>
</dbReference>
<dbReference type="InterPro" id="IPR051943">
    <property type="entry name" value="TRAFAC_Dynamin-like_GTPase"/>
</dbReference>
<feature type="domain" description="G" evidence="3">
    <location>
        <begin position="381"/>
        <end position="513"/>
    </location>
</feature>
<dbReference type="Pfam" id="PF01926">
    <property type="entry name" value="MMR_HSR1"/>
    <property type="match status" value="1"/>
</dbReference>
<dbReference type="InterPro" id="IPR005225">
    <property type="entry name" value="Small_GTP-bd"/>
</dbReference>
<protein>
    <recommendedName>
        <fullName evidence="3">G domain-containing protein</fullName>
    </recommendedName>
</protein>
<dbReference type="InterPro" id="IPR013785">
    <property type="entry name" value="Aldolase_TIM"/>
</dbReference>
<accession>A0A6V7PC91</accession>
<evidence type="ECO:0000259" key="3">
    <source>
        <dbReference type="Pfam" id="PF01926"/>
    </source>
</evidence>
<evidence type="ECO:0000256" key="1">
    <source>
        <dbReference type="SAM" id="Coils"/>
    </source>
</evidence>
<dbReference type="PANTHER" id="PTHR43681">
    <property type="entry name" value="TRANSMEMBRANE GTPASE FZO"/>
    <property type="match status" value="1"/>
</dbReference>
<feature type="region of interest" description="Disordered" evidence="2">
    <location>
        <begin position="21"/>
        <end position="53"/>
    </location>
</feature>
<name>A0A6V7PC91_ANACO</name>
<feature type="compositionally biased region" description="Pro residues" evidence="2">
    <location>
        <begin position="21"/>
        <end position="34"/>
    </location>
</feature>
<dbReference type="EMBL" id="LR862147">
    <property type="protein sequence ID" value="CAD1828284.1"/>
    <property type="molecule type" value="Genomic_DNA"/>
</dbReference>
<dbReference type="PANTHER" id="PTHR43681:SF1">
    <property type="entry name" value="SARCALUMENIN"/>
    <property type="match status" value="1"/>
</dbReference>
<proteinExistence type="predicted"/>
<dbReference type="GO" id="GO:0010027">
    <property type="term" value="P:thylakoid membrane organization"/>
    <property type="evidence" value="ECO:0007669"/>
    <property type="project" value="TreeGrafter"/>
</dbReference>
<dbReference type="Gene3D" id="3.20.20.70">
    <property type="entry name" value="Aldolase class I"/>
    <property type="match status" value="1"/>
</dbReference>
<dbReference type="SUPFAM" id="SSF52540">
    <property type="entry name" value="P-loop containing nucleoside triphosphate hydrolases"/>
    <property type="match status" value="1"/>
</dbReference>
<evidence type="ECO:0000313" key="4">
    <source>
        <dbReference type="EMBL" id="CAD1828284.1"/>
    </source>
</evidence>
<dbReference type="FunFam" id="3.20.20.70:FF:000243">
    <property type="entry name" value="Probable transmembrane GTPase FZO-like, chloroplastic"/>
    <property type="match status" value="1"/>
</dbReference>
<organism evidence="4">
    <name type="scientific">Ananas comosus var. bracteatus</name>
    <name type="common">red pineapple</name>
    <dbReference type="NCBI Taxonomy" id="296719"/>
    <lineage>
        <taxon>Eukaryota</taxon>
        <taxon>Viridiplantae</taxon>
        <taxon>Streptophyta</taxon>
        <taxon>Embryophyta</taxon>
        <taxon>Tracheophyta</taxon>
        <taxon>Spermatophyta</taxon>
        <taxon>Magnoliopsida</taxon>
        <taxon>Liliopsida</taxon>
        <taxon>Poales</taxon>
        <taxon>Bromeliaceae</taxon>
        <taxon>Bromelioideae</taxon>
        <taxon>Ananas</taxon>
    </lineage>
</organism>
<keyword evidence="1" id="KW-0175">Coiled coil</keyword>
<dbReference type="GO" id="GO:0031969">
    <property type="term" value="C:chloroplast membrane"/>
    <property type="evidence" value="ECO:0007669"/>
    <property type="project" value="TreeGrafter"/>
</dbReference>
<gene>
    <name evidence="4" type="ORF">CB5_LOCUS11495</name>
</gene>
<reference evidence="4" key="1">
    <citation type="submission" date="2020-07" db="EMBL/GenBank/DDBJ databases">
        <authorList>
            <person name="Lin J."/>
        </authorList>
    </citation>
    <scope>NUCLEOTIDE SEQUENCE</scope>
</reference>
<dbReference type="Gene3D" id="3.40.50.300">
    <property type="entry name" value="P-loop containing nucleotide triphosphate hydrolases"/>
    <property type="match status" value="1"/>
</dbReference>
<sequence>MIRCFYFHGCLISPQLLHGTSPPPPPSLHHPTPPLSRAHPRPRPRPRPYSPRSLAPIVAASSSSSNPPERLRTPFPGGFKRPEITVPTLVLRVGVEEVLLGEESAAAINVAVSRGGAGIVVLDGGVGSAGGGRVYEAARVLRSLIGDRAYLLVAERVDVASASGADGVVLSDDGIPAIVARKMMMNSKPDSIYLPLVARVVQTTDAATNASASEGADFLIISTNIHNFSRILENFVTRDIRVPIFFNIIDLVEDESPSDVTSMLLQSGACGVVVSLADMKLLGDDPLVKVFSKVHVSDRILRGGQSFSKKLDVDDIRVVSNGKKGITGFTKLEEKEMQLIETERLLLSEAVAVIKKAAPMMKEVSLLVDAASRLTEPFLLVIVGEFNSGKSTVINALLGRSYLKEGVVPTTNEITLLSYCEVDSNQQERCERHPDGQFICYISAPILKEMNLVDTPGTNVILQRQQRLTEEFVPRADLILFVLSSDRPLTESEVAFLLYVQQWKKKVVFVLNKLDLYRNDSELEEAIEFVKENTKKLLNTEDVRLFPVSARFALEAKLSSIHDGISHEHVQLDDPRWTSSRFYELEKFLFSFLDASTDAGKERVLLKLETPIRIADRLLTSCESFIKQEYENASQNLVSINNIISCAKEYAAKMETESNSWRKQILSLIETAKLRAIKLMESTLQLSNIDLISTYAFKQERTNSIPSTAAIQNEILGPALSDAQKLLSEYSRWLESSYVREANFYAELLNKRWNTLVDVKDKAQPDTCVLVSKGGELSTKVLEGFSASAAARVFEQEIREVVVGTFGGLGAAGLSASLLTSVLPTTVEDLLALAFCSAGGLLAISNFPSRRKDAVEKVAKLANSLASEVENAMKKDLLNSSEKLSQFVEASSKPYLDAAQRRIDRLQEIRGELSSIQQKLQALKVEIQNLHVL</sequence>
<dbReference type="NCBIfam" id="TIGR00231">
    <property type="entry name" value="small_GTP"/>
    <property type="match status" value="1"/>
</dbReference>
<dbReference type="AlphaFoldDB" id="A0A6V7PC91"/>
<dbReference type="FunFam" id="3.40.50.300:FF:001052">
    <property type="entry name" value="Probable transmembrane GTPase FZO-like, chloroplastic"/>
    <property type="match status" value="1"/>
</dbReference>
<evidence type="ECO:0000256" key="2">
    <source>
        <dbReference type="SAM" id="MobiDB-lite"/>
    </source>
</evidence>